<proteinExistence type="predicted"/>
<dbReference type="EMBL" id="MFLF01000020">
    <property type="protein sequence ID" value="OGG59092.1"/>
    <property type="molecule type" value="Genomic_DNA"/>
</dbReference>
<sequence length="117" mass="13247">MTATLVTHQVVDGSAATRPVASILMRVVEARGETFRTKVIFLDPEDGPICWRVQLYRPFSLLSFRKKEVFAQIHVDSDPVRFALTVFNSLLSNDETQKIKDGIAVLERQFKGQRLIA</sequence>
<name>A0A1F6DDI1_9BACT</name>
<evidence type="ECO:0000313" key="2">
    <source>
        <dbReference type="Proteomes" id="UP000178794"/>
    </source>
</evidence>
<gene>
    <name evidence="1" type="ORF">A3C89_01640</name>
</gene>
<dbReference type="Proteomes" id="UP000178794">
    <property type="component" value="Unassembled WGS sequence"/>
</dbReference>
<accession>A0A1F6DDI1</accession>
<dbReference type="STRING" id="1798492.A3C89_01640"/>
<protein>
    <submittedName>
        <fullName evidence="1">Uncharacterized protein</fullName>
    </submittedName>
</protein>
<evidence type="ECO:0000313" key="1">
    <source>
        <dbReference type="EMBL" id="OGG59092.1"/>
    </source>
</evidence>
<organism evidence="1 2">
    <name type="scientific">Candidatus Kaiserbacteria bacterium RIFCSPHIGHO2_02_FULL_50_50</name>
    <dbReference type="NCBI Taxonomy" id="1798492"/>
    <lineage>
        <taxon>Bacteria</taxon>
        <taxon>Candidatus Kaiseribacteriota</taxon>
    </lineage>
</organism>
<comment type="caution">
    <text evidence="1">The sequence shown here is derived from an EMBL/GenBank/DDBJ whole genome shotgun (WGS) entry which is preliminary data.</text>
</comment>
<dbReference type="AlphaFoldDB" id="A0A1F6DDI1"/>
<reference evidence="1 2" key="1">
    <citation type="journal article" date="2016" name="Nat. Commun.">
        <title>Thousands of microbial genomes shed light on interconnected biogeochemical processes in an aquifer system.</title>
        <authorList>
            <person name="Anantharaman K."/>
            <person name="Brown C.T."/>
            <person name="Hug L.A."/>
            <person name="Sharon I."/>
            <person name="Castelle C.J."/>
            <person name="Probst A.J."/>
            <person name="Thomas B.C."/>
            <person name="Singh A."/>
            <person name="Wilkins M.J."/>
            <person name="Karaoz U."/>
            <person name="Brodie E.L."/>
            <person name="Williams K.H."/>
            <person name="Hubbard S.S."/>
            <person name="Banfield J.F."/>
        </authorList>
    </citation>
    <scope>NUCLEOTIDE SEQUENCE [LARGE SCALE GENOMIC DNA]</scope>
</reference>